<organism evidence="2 3">
    <name type="scientific">Platanthera guangdongensis</name>
    <dbReference type="NCBI Taxonomy" id="2320717"/>
    <lineage>
        <taxon>Eukaryota</taxon>
        <taxon>Viridiplantae</taxon>
        <taxon>Streptophyta</taxon>
        <taxon>Embryophyta</taxon>
        <taxon>Tracheophyta</taxon>
        <taxon>Spermatophyta</taxon>
        <taxon>Magnoliopsida</taxon>
        <taxon>Liliopsida</taxon>
        <taxon>Asparagales</taxon>
        <taxon>Orchidaceae</taxon>
        <taxon>Orchidoideae</taxon>
        <taxon>Orchideae</taxon>
        <taxon>Orchidinae</taxon>
        <taxon>Platanthera</taxon>
    </lineage>
</organism>
<feature type="coiled-coil region" evidence="1">
    <location>
        <begin position="80"/>
        <end position="107"/>
    </location>
</feature>
<keyword evidence="1" id="KW-0175">Coiled coil</keyword>
<comment type="caution">
    <text evidence="2">The sequence shown here is derived from an EMBL/GenBank/DDBJ whole genome shotgun (WGS) entry which is preliminary data.</text>
</comment>
<evidence type="ECO:0000313" key="2">
    <source>
        <dbReference type="EMBL" id="KAK8940041.1"/>
    </source>
</evidence>
<reference evidence="2 3" key="1">
    <citation type="journal article" date="2022" name="Nat. Plants">
        <title>Genomes of leafy and leafless Platanthera orchids illuminate the evolution of mycoheterotrophy.</title>
        <authorList>
            <person name="Li M.H."/>
            <person name="Liu K.W."/>
            <person name="Li Z."/>
            <person name="Lu H.C."/>
            <person name="Ye Q.L."/>
            <person name="Zhang D."/>
            <person name="Wang J.Y."/>
            <person name="Li Y.F."/>
            <person name="Zhong Z.M."/>
            <person name="Liu X."/>
            <person name="Yu X."/>
            <person name="Liu D.K."/>
            <person name="Tu X.D."/>
            <person name="Liu B."/>
            <person name="Hao Y."/>
            <person name="Liao X.Y."/>
            <person name="Jiang Y.T."/>
            <person name="Sun W.H."/>
            <person name="Chen J."/>
            <person name="Chen Y.Q."/>
            <person name="Ai Y."/>
            <person name="Zhai J.W."/>
            <person name="Wu S.S."/>
            <person name="Zhou Z."/>
            <person name="Hsiao Y.Y."/>
            <person name="Wu W.L."/>
            <person name="Chen Y.Y."/>
            <person name="Lin Y.F."/>
            <person name="Hsu J.L."/>
            <person name="Li C.Y."/>
            <person name="Wang Z.W."/>
            <person name="Zhao X."/>
            <person name="Zhong W.Y."/>
            <person name="Ma X.K."/>
            <person name="Ma L."/>
            <person name="Huang J."/>
            <person name="Chen G.Z."/>
            <person name="Huang M.Z."/>
            <person name="Huang L."/>
            <person name="Peng D.H."/>
            <person name="Luo Y.B."/>
            <person name="Zou S.Q."/>
            <person name="Chen S.P."/>
            <person name="Lan S."/>
            <person name="Tsai W.C."/>
            <person name="Van de Peer Y."/>
            <person name="Liu Z.J."/>
        </authorList>
    </citation>
    <scope>NUCLEOTIDE SEQUENCE [LARGE SCALE GENOMIC DNA]</scope>
    <source>
        <strain evidence="2">Lor288</strain>
    </source>
</reference>
<sequence length="212" mass="24272">MFEPAEPKLFEDEEYELMLTHQLDGQNHYVCHVNILASSPHGPHSIDQKHFSPIPSAKLLFPGDNMLLPRARLLHRIDLEEAKTQEIAKLQDVLHDMQQQVMEANSMVIKEREASRKAIEEAPPIIKETHVLVQDVEKISSLISEVEHLKQSSSFLQPRQSRVPLVSPYYIVSAEHRARVYSVGYLTSSIKEGFELLLRRLSTLHTSYSVDL</sequence>
<dbReference type="EMBL" id="JBBWWR010000020">
    <property type="protein sequence ID" value="KAK8940041.1"/>
    <property type="molecule type" value="Genomic_DNA"/>
</dbReference>
<dbReference type="Proteomes" id="UP001412067">
    <property type="component" value="Unassembled WGS sequence"/>
</dbReference>
<protein>
    <submittedName>
        <fullName evidence="2">Uncharacterized protein</fullName>
    </submittedName>
</protein>
<gene>
    <name evidence="2" type="ORF">KSP40_PGU018534</name>
</gene>
<keyword evidence="3" id="KW-1185">Reference proteome</keyword>
<accession>A0ABR2LGF7</accession>
<proteinExistence type="predicted"/>
<evidence type="ECO:0000313" key="3">
    <source>
        <dbReference type="Proteomes" id="UP001412067"/>
    </source>
</evidence>
<name>A0ABR2LGF7_9ASPA</name>
<evidence type="ECO:0000256" key="1">
    <source>
        <dbReference type="SAM" id="Coils"/>
    </source>
</evidence>